<dbReference type="InterPro" id="IPR042100">
    <property type="entry name" value="Bug_dom1"/>
</dbReference>
<dbReference type="PIRSF" id="PIRSF017082">
    <property type="entry name" value="YflP"/>
    <property type="match status" value="1"/>
</dbReference>
<dbReference type="PANTHER" id="PTHR42928:SF5">
    <property type="entry name" value="BLR1237 PROTEIN"/>
    <property type="match status" value="1"/>
</dbReference>
<dbReference type="EMBL" id="SACL01000001">
    <property type="protein sequence ID" value="RVT99411.1"/>
    <property type="molecule type" value="Genomic_DNA"/>
</dbReference>
<proteinExistence type="inferred from homology"/>
<protein>
    <submittedName>
        <fullName evidence="3">Tripartite tricarboxylate transporter substrate binding protein</fullName>
    </submittedName>
</protein>
<evidence type="ECO:0000313" key="3">
    <source>
        <dbReference type="EMBL" id="RVT99411.1"/>
    </source>
</evidence>
<dbReference type="Gene3D" id="3.40.190.150">
    <property type="entry name" value="Bordetella uptake gene, domain 1"/>
    <property type="match status" value="1"/>
</dbReference>
<dbReference type="PANTHER" id="PTHR42928">
    <property type="entry name" value="TRICARBOXYLATE-BINDING PROTEIN"/>
    <property type="match status" value="1"/>
</dbReference>
<comment type="similarity">
    <text evidence="1">Belongs to the UPF0065 (bug) family.</text>
</comment>
<dbReference type="OrthoDB" id="7250553at2"/>
<keyword evidence="2" id="KW-0732">Signal</keyword>
<dbReference type="AlphaFoldDB" id="A0A437MP28"/>
<keyword evidence="4" id="KW-1185">Reference proteome</keyword>
<dbReference type="Gene3D" id="3.40.190.10">
    <property type="entry name" value="Periplasmic binding protein-like II"/>
    <property type="match status" value="1"/>
</dbReference>
<organism evidence="3 4">
    <name type="scientific">Rhodovarius crocodyli</name>
    <dbReference type="NCBI Taxonomy" id="1979269"/>
    <lineage>
        <taxon>Bacteria</taxon>
        <taxon>Pseudomonadati</taxon>
        <taxon>Pseudomonadota</taxon>
        <taxon>Alphaproteobacteria</taxon>
        <taxon>Acetobacterales</taxon>
        <taxon>Roseomonadaceae</taxon>
        <taxon>Rhodovarius</taxon>
    </lineage>
</organism>
<reference evidence="3 4" key="1">
    <citation type="submission" date="2019-01" db="EMBL/GenBank/DDBJ databases">
        <authorList>
            <person name="Chen W.-M."/>
        </authorList>
    </citation>
    <scope>NUCLEOTIDE SEQUENCE [LARGE SCALE GENOMIC DNA]</scope>
    <source>
        <strain evidence="3 4">CCP-6</strain>
    </source>
</reference>
<dbReference type="CDD" id="cd07012">
    <property type="entry name" value="PBP2_Bug_TTT"/>
    <property type="match status" value="1"/>
</dbReference>
<gene>
    <name evidence="3" type="ORF">EOD42_04805</name>
</gene>
<feature type="signal peptide" evidence="2">
    <location>
        <begin position="1"/>
        <end position="23"/>
    </location>
</feature>
<sequence>MERPIRALTAALALLCLAAPVRAQDATPNRPIQLIIPFPPGGNTDLMGRALQAELTRALGQTVVAVNRGGAAGAIGVAEAFRARPDGTTIALSPNNAITTQPFMQATPYQADGFRYLCQVYDNPQVVILGRGAPFEDVRGMLGQARRGPDALTYGVPGMGSTQHILTAQMLRTAGVQALAVPFTGAGPIATAALGGQIMMFVESAAVSTSTGLTAIAVLGERRLPGMPNVPTAAEAGIAMVGSTYGGLVAPAGLPDDVAATIERACERAVASEGFRSAAERLNAGVAFLPGAAFRARFLAEAEVNRGLLAELGLTNR</sequence>
<evidence type="ECO:0000256" key="2">
    <source>
        <dbReference type="SAM" id="SignalP"/>
    </source>
</evidence>
<dbReference type="RefSeq" id="WP_127786306.1">
    <property type="nucleotide sequence ID" value="NZ_SACL01000001.1"/>
</dbReference>
<dbReference type="Proteomes" id="UP000282957">
    <property type="component" value="Unassembled WGS sequence"/>
</dbReference>
<feature type="chain" id="PRO_5019321533" evidence="2">
    <location>
        <begin position="24"/>
        <end position="317"/>
    </location>
</feature>
<name>A0A437MP28_9PROT</name>
<comment type="caution">
    <text evidence="3">The sequence shown here is derived from an EMBL/GenBank/DDBJ whole genome shotgun (WGS) entry which is preliminary data.</text>
</comment>
<dbReference type="InterPro" id="IPR005064">
    <property type="entry name" value="BUG"/>
</dbReference>
<accession>A0A437MP28</accession>
<evidence type="ECO:0000256" key="1">
    <source>
        <dbReference type="ARBA" id="ARBA00006987"/>
    </source>
</evidence>
<dbReference type="Pfam" id="PF03401">
    <property type="entry name" value="TctC"/>
    <property type="match status" value="1"/>
</dbReference>
<evidence type="ECO:0000313" key="4">
    <source>
        <dbReference type="Proteomes" id="UP000282957"/>
    </source>
</evidence>